<accession>A0AAW0CRG1</accession>
<feature type="compositionally biased region" description="Polar residues" evidence="2">
    <location>
        <begin position="1"/>
        <end position="10"/>
    </location>
</feature>
<organism evidence="3 4">
    <name type="scientific">Favolaschia claudopus</name>
    <dbReference type="NCBI Taxonomy" id="2862362"/>
    <lineage>
        <taxon>Eukaryota</taxon>
        <taxon>Fungi</taxon>
        <taxon>Dikarya</taxon>
        <taxon>Basidiomycota</taxon>
        <taxon>Agaricomycotina</taxon>
        <taxon>Agaricomycetes</taxon>
        <taxon>Agaricomycetidae</taxon>
        <taxon>Agaricales</taxon>
        <taxon>Marasmiineae</taxon>
        <taxon>Mycenaceae</taxon>
        <taxon>Favolaschia</taxon>
    </lineage>
</organism>
<gene>
    <name evidence="3" type="ORF">R3P38DRAFT_2891180</name>
</gene>
<protein>
    <submittedName>
        <fullName evidence="3">Uncharacterized protein</fullName>
    </submittedName>
</protein>
<dbReference type="Gene3D" id="1.10.287.1490">
    <property type="match status" value="1"/>
</dbReference>
<sequence length="229" mass="24971">MACPGQQRSAATPAGFLPAAGAPKKRKRDGDTEGSDSGRRLQEWQLPSSMSEIVTSQNGMAEAFSQMAQLASYFAKRAGATASSTQTCISRDNQDFKNALDETVELRAKVAELTAHLASNARTINMWKDHHAAITNSVRTLEQNLQVKEQQCKAAMDRMDKVNHELKEKNATIETLRAQLAEEIVNAEASKAAALSNEQKLFEQLQEVSGHCAQLQSGVTALLSRRIVS</sequence>
<dbReference type="Proteomes" id="UP001362999">
    <property type="component" value="Unassembled WGS sequence"/>
</dbReference>
<feature type="coiled-coil region" evidence="1">
    <location>
        <begin position="131"/>
        <end position="197"/>
    </location>
</feature>
<evidence type="ECO:0000256" key="2">
    <source>
        <dbReference type="SAM" id="MobiDB-lite"/>
    </source>
</evidence>
<evidence type="ECO:0000313" key="3">
    <source>
        <dbReference type="EMBL" id="KAK7042556.1"/>
    </source>
</evidence>
<evidence type="ECO:0000256" key="1">
    <source>
        <dbReference type="SAM" id="Coils"/>
    </source>
</evidence>
<dbReference type="EMBL" id="JAWWNJ010000013">
    <property type="protein sequence ID" value="KAK7042556.1"/>
    <property type="molecule type" value="Genomic_DNA"/>
</dbReference>
<proteinExistence type="predicted"/>
<keyword evidence="1" id="KW-0175">Coiled coil</keyword>
<feature type="region of interest" description="Disordered" evidence="2">
    <location>
        <begin position="1"/>
        <end position="48"/>
    </location>
</feature>
<reference evidence="3 4" key="1">
    <citation type="journal article" date="2024" name="J Genomics">
        <title>Draft genome sequencing and assembly of Favolaschia claudopus CIRM-BRFM 2984 isolated from oak limbs.</title>
        <authorList>
            <person name="Navarro D."/>
            <person name="Drula E."/>
            <person name="Chaduli D."/>
            <person name="Cazenave R."/>
            <person name="Ahrendt S."/>
            <person name="Wang J."/>
            <person name="Lipzen A."/>
            <person name="Daum C."/>
            <person name="Barry K."/>
            <person name="Grigoriev I.V."/>
            <person name="Favel A."/>
            <person name="Rosso M.N."/>
            <person name="Martin F."/>
        </authorList>
    </citation>
    <scope>NUCLEOTIDE SEQUENCE [LARGE SCALE GENOMIC DNA]</scope>
    <source>
        <strain evidence="3 4">CIRM-BRFM 2984</strain>
    </source>
</reference>
<keyword evidence="4" id="KW-1185">Reference proteome</keyword>
<feature type="compositionally biased region" description="Basic and acidic residues" evidence="2">
    <location>
        <begin position="28"/>
        <end position="42"/>
    </location>
</feature>
<name>A0AAW0CRG1_9AGAR</name>
<evidence type="ECO:0000313" key="4">
    <source>
        <dbReference type="Proteomes" id="UP001362999"/>
    </source>
</evidence>
<dbReference type="AlphaFoldDB" id="A0AAW0CRG1"/>
<comment type="caution">
    <text evidence="3">The sequence shown here is derived from an EMBL/GenBank/DDBJ whole genome shotgun (WGS) entry which is preliminary data.</text>
</comment>